<dbReference type="OrthoDB" id="5197807at2"/>
<proteinExistence type="predicted"/>
<sequence length="86" mass="9583">MDLEARLLSLGQDLALRTAAETLDEYLDLVRAGEYGVALEILCDRLDDAQAPLLRSDVEVIQALAREMQLDRPSIAFIRDLIPEGE</sequence>
<dbReference type="NCBIfam" id="NF033691">
    <property type="entry name" value="immunity_MafI"/>
    <property type="match status" value="1"/>
</dbReference>
<protein>
    <recommendedName>
        <fullName evidence="3">MafI family immunity protein</fullName>
    </recommendedName>
</protein>
<evidence type="ECO:0000313" key="1">
    <source>
        <dbReference type="EMBL" id="PJI85732.1"/>
    </source>
</evidence>
<accession>A0A2M8W481</accession>
<evidence type="ECO:0008006" key="3">
    <source>
        <dbReference type="Google" id="ProtNLM"/>
    </source>
</evidence>
<keyword evidence="2" id="KW-1185">Reference proteome</keyword>
<dbReference type="RefSeq" id="WP_100351004.1">
    <property type="nucleotide sequence ID" value="NZ_PGTZ01000011.1"/>
</dbReference>
<dbReference type="InterPro" id="IPR047880">
    <property type="entry name" value="MafI-like"/>
</dbReference>
<gene>
    <name evidence="1" type="ORF">CLV34_2923</name>
</gene>
<dbReference type="AlphaFoldDB" id="A0A2M8W481"/>
<reference evidence="1 2" key="1">
    <citation type="submission" date="2017-11" db="EMBL/GenBank/DDBJ databases">
        <title>Genomic Encyclopedia of Archaeal and Bacterial Type Strains, Phase II (KMG-II): From Individual Species to Whole Genera.</title>
        <authorList>
            <person name="Goeker M."/>
        </authorList>
    </citation>
    <scope>NUCLEOTIDE SEQUENCE [LARGE SCALE GENOMIC DNA]</scope>
    <source>
        <strain evidence="1 2">DSM 22413</strain>
    </source>
</reference>
<dbReference type="EMBL" id="PGTZ01000011">
    <property type="protein sequence ID" value="PJI85732.1"/>
    <property type="molecule type" value="Genomic_DNA"/>
</dbReference>
<comment type="caution">
    <text evidence="1">The sequence shown here is derived from an EMBL/GenBank/DDBJ whole genome shotgun (WGS) entry which is preliminary data.</text>
</comment>
<organism evidence="1 2">
    <name type="scientific">Luteimicrobium subarcticum</name>
    <dbReference type="NCBI Taxonomy" id="620910"/>
    <lineage>
        <taxon>Bacteria</taxon>
        <taxon>Bacillati</taxon>
        <taxon>Actinomycetota</taxon>
        <taxon>Actinomycetes</taxon>
        <taxon>Micrococcales</taxon>
        <taxon>Luteimicrobium</taxon>
    </lineage>
</organism>
<name>A0A2M8W481_9MICO</name>
<evidence type="ECO:0000313" key="2">
    <source>
        <dbReference type="Proteomes" id="UP000231586"/>
    </source>
</evidence>
<dbReference type="Proteomes" id="UP000231586">
    <property type="component" value="Unassembled WGS sequence"/>
</dbReference>